<dbReference type="PANTHER" id="PTHR24113">
    <property type="entry name" value="RAN GTPASE-ACTIVATING PROTEIN 1"/>
    <property type="match status" value="1"/>
</dbReference>
<evidence type="ECO:0000256" key="1">
    <source>
        <dbReference type="ARBA" id="ARBA00004286"/>
    </source>
</evidence>
<evidence type="ECO:0000256" key="2">
    <source>
        <dbReference type="ARBA" id="ARBA00010999"/>
    </source>
</evidence>
<evidence type="ECO:0000256" key="3">
    <source>
        <dbReference type="ARBA" id="ARBA00022454"/>
    </source>
</evidence>
<organism evidence="12 13">
    <name type="scientific">Rickettsia tillamookensis</name>
    <dbReference type="NCBI Taxonomy" id="2761623"/>
    <lineage>
        <taxon>Bacteria</taxon>
        <taxon>Pseudomonadati</taxon>
        <taxon>Pseudomonadota</taxon>
        <taxon>Alphaproteobacteria</taxon>
        <taxon>Rickettsiales</taxon>
        <taxon>Rickettsiaceae</taxon>
        <taxon>Rickettsieae</taxon>
        <taxon>Rickettsia</taxon>
        <taxon>spotted fever group</taxon>
    </lineage>
</organism>
<evidence type="ECO:0000313" key="12">
    <source>
        <dbReference type="EMBL" id="QQV75749.1"/>
    </source>
</evidence>
<dbReference type="Pfam" id="PF13516">
    <property type="entry name" value="LRR_6"/>
    <property type="match status" value="4"/>
</dbReference>
<keyword evidence="9" id="KW-0234">DNA repair</keyword>
<protein>
    <submittedName>
        <fullName evidence="12">Uncharacterized protein</fullName>
    </submittedName>
</protein>
<dbReference type="Gene3D" id="3.80.10.10">
    <property type="entry name" value="Ribonuclease Inhibitor"/>
    <property type="match status" value="3"/>
</dbReference>
<dbReference type="InterPro" id="IPR032675">
    <property type="entry name" value="LRR_dom_sf"/>
</dbReference>
<sequence length="617" mass="68957">MGGVASSVVQHGAKHAVTQAVHHGANQTARHSTRPIYQGHRTHNTNQGRQQHNKHHTTHKDTEAQQTPSSLNTNLSPTTITTTTTRFNDFGFDLSLQELNSNNKPIFNLTNQKIDDEKAIKIAEILKKSKSITTLNLNNNEITDKGAIAIAEALKINNTLQSLKLMDNKIGNEGIKRIACALIENTTLTSLNLMDNNTTEEGINAIIDDLEKNYSLTYCNLSIKTIPKLQEILERNLALEEENHKKAEILNAEGDVFYNDNEYKKAIGKYTEAIALNKQRLYINNKHRAEKCYEQQLKVELIELFKVQNLNIQIDDLLNTDKTSLNICYQTISDEVAKLIADKLKGIETITTINFSGSQISVDGIIAIIEVLKTSKYLEKFDFSCSNLGDQKISILAEILQVSTLTHIYLGENDIGIIGIKAIIEASKFNNNIVHLDLHNNNISNEEVKLIAEFLTNNKTLKHLDISGNKITLEVVKAIIVALRENTTITHIDLEQDNIDNKSKVIIEKYLQRNKNLMSFQKLADGINDKVATNIAINTKDKAIIKDTIENIVNNIKALNNTADIDKITASMEKLIVNKSTKLEIVTIEHRLNEIIENQNTTDDISMLGGDFVPAAG</sequence>
<evidence type="ECO:0000256" key="8">
    <source>
        <dbReference type="ARBA" id="ARBA00022853"/>
    </source>
</evidence>
<evidence type="ECO:0000256" key="5">
    <source>
        <dbReference type="ARBA" id="ARBA00022614"/>
    </source>
</evidence>
<evidence type="ECO:0000256" key="4">
    <source>
        <dbReference type="ARBA" id="ARBA00022468"/>
    </source>
</evidence>
<dbReference type="RefSeq" id="WP_202069466.1">
    <property type="nucleotide sequence ID" value="NZ_CP060138.2"/>
</dbReference>
<accession>A0A9E6MJ52</accession>
<keyword evidence="3" id="KW-0158">Chromosome</keyword>
<comment type="similarity">
    <text evidence="2">Belongs to the Tonsoku family.</text>
</comment>
<keyword evidence="7" id="KW-0227">DNA damage</keyword>
<dbReference type="SUPFAM" id="SSF52047">
    <property type="entry name" value="RNI-like"/>
    <property type="match status" value="2"/>
</dbReference>
<dbReference type="InterPro" id="IPR011990">
    <property type="entry name" value="TPR-like_helical_dom_sf"/>
</dbReference>
<feature type="region of interest" description="Disordered" evidence="11">
    <location>
        <begin position="20"/>
        <end position="80"/>
    </location>
</feature>
<dbReference type="InterPro" id="IPR001611">
    <property type="entry name" value="Leu-rich_rpt"/>
</dbReference>
<dbReference type="EMBL" id="CP060138">
    <property type="protein sequence ID" value="QQV75749.1"/>
    <property type="molecule type" value="Genomic_DNA"/>
</dbReference>
<evidence type="ECO:0000256" key="7">
    <source>
        <dbReference type="ARBA" id="ARBA00022763"/>
    </source>
</evidence>
<keyword evidence="8" id="KW-0156">Chromatin regulator</keyword>
<evidence type="ECO:0000256" key="10">
    <source>
        <dbReference type="PROSITE-ProRule" id="PRU00339"/>
    </source>
</evidence>
<dbReference type="InterPro" id="IPR027038">
    <property type="entry name" value="RanGap"/>
</dbReference>
<feature type="repeat" description="TPR" evidence="10">
    <location>
        <begin position="247"/>
        <end position="280"/>
    </location>
</feature>
<dbReference type="InterPro" id="IPR019734">
    <property type="entry name" value="TPR_rpt"/>
</dbReference>
<keyword evidence="13" id="KW-1185">Reference proteome</keyword>
<gene>
    <name evidence="12" type="ORF">H6P87_01314</name>
</gene>
<evidence type="ECO:0000256" key="6">
    <source>
        <dbReference type="ARBA" id="ARBA00022737"/>
    </source>
</evidence>
<dbReference type="PANTHER" id="PTHR24113:SF12">
    <property type="entry name" value="RAN GTPASE-ACTIVATING PROTEIN 1"/>
    <property type="match status" value="1"/>
</dbReference>
<evidence type="ECO:0000256" key="11">
    <source>
        <dbReference type="SAM" id="MobiDB-lite"/>
    </source>
</evidence>
<dbReference type="SMART" id="SM00368">
    <property type="entry name" value="LRR_RI"/>
    <property type="match status" value="6"/>
</dbReference>
<comment type="subcellular location">
    <subcellularLocation>
        <location evidence="1">Chromosome</location>
    </subcellularLocation>
</comment>
<evidence type="ECO:0000313" key="13">
    <source>
        <dbReference type="Proteomes" id="UP000595296"/>
    </source>
</evidence>
<name>A0A9E6MJ52_9RICK</name>
<feature type="compositionally biased region" description="Low complexity" evidence="11">
    <location>
        <begin position="67"/>
        <end position="80"/>
    </location>
</feature>
<dbReference type="PROSITE" id="PS50005">
    <property type="entry name" value="TPR"/>
    <property type="match status" value="1"/>
</dbReference>
<dbReference type="SUPFAM" id="SSF48452">
    <property type="entry name" value="TPR-like"/>
    <property type="match status" value="1"/>
</dbReference>
<keyword evidence="6" id="KW-0677">Repeat</keyword>
<keyword evidence="4" id="KW-0343">GTPase activation</keyword>
<reference evidence="12 13" key="1">
    <citation type="journal article" date="2021" name="Int. J. Syst. Evol. Microbiol.">
        <title>Characterization of a novel transitional group Rickettsia species (Rickettsia tillamookensis sp. nov.) from the western black-legged tick, Ixodes pacificus.</title>
        <authorList>
            <person name="Gauthier D.T."/>
            <person name="Karpathy S.E."/>
            <person name="Grizzard S.L."/>
            <person name="Batra D."/>
            <person name="Rowe L.A."/>
            <person name="Paddock C.D."/>
        </authorList>
    </citation>
    <scope>NUCLEOTIDE SEQUENCE [LARGE SCALE GENOMIC DNA]</scope>
    <source>
        <strain evidence="12 13">Tillamook 23</strain>
    </source>
</reference>
<proteinExistence type="inferred from homology"/>
<dbReference type="Proteomes" id="UP000595296">
    <property type="component" value="Chromosome"/>
</dbReference>
<keyword evidence="5" id="KW-0433">Leucine-rich repeat</keyword>
<keyword evidence="10" id="KW-0802">TPR repeat</keyword>
<evidence type="ECO:0000256" key="9">
    <source>
        <dbReference type="ARBA" id="ARBA00023204"/>
    </source>
</evidence>